<accession>A0A645CB17</accession>
<sequence>MTDYVIDNKIVERSRDRISVKSLQWSVNSAVGVQYQLSKTIGLYAEPGVAYHFKNGSEVETIYREKPLNFSIRLGLRFSLND</sequence>
<protein>
    <recommendedName>
        <fullName evidence="2">Outer membrane protein beta-barrel domain-containing protein</fullName>
    </recommendedName>
</protein>
<evidence type="ECO:0000313" key="1">
    <source>
        <dbReference type="EMBL" id="MPM74082.1"/>
    </source>
</evidence>
<dbReference type="EMBL" id="VSSQ01025743">
    <property type="protein sequence ID" value="MPM74082.1"/>
    <property type="molecule type" value="Genomic_DNA"/>
</dbReference>
<comment type="caution">
    <text evidence="1">The sequence shown here is derived from an EMBL/GenBank/DDBJ whole genome shotgun (WGS) entry which is preliminary data.</text>
</comment>
<reference evidence="1" key="1">
    <citation type="submission" date="2019-08" db="EMBL/GenBank/DDBJ databases">
        <authorList>
            <person name="Kucharzyk K."/>
            <person name="Murdoch R.W."/>
            <person name="Higgins S."/>
            <person name="Loffler F."/>
        </authorList>
    </citation>
    <scope>NUCLEOTIDE SEQUENCE</scope>
</reference>
<dbReference type="AlphaFoldDB" id="A0A645CB17"/>
<proteinExistence type="predicted"/>
<name>A0A645CB17_9ZZZZ</name>
<evidence type="ECO:0008006" key="2">
    <source>
        <dbReference type="Google" id="ProtNLM"/>
    </source>
</evidence>
<gene>
    <name evidence="1" type="ORF">SDC9_121067</name>
</gene>
<organism evidence="1">
    <name type="scientific">bioreactor metagenome</name>
    <dbReference type="NCBI Taxonomy" id="1076179"/>
    <lineage>
        <taxon>unclassified sequences</taxon>
        <taxon>metagenomes</taxon>
        <taxon>ecological metagenomes</taxon>
    </lineage>
</organism>